<dbReference type="Pfam" id="PF00501">
    <property type="entry name" value="AMP-binding"/>
    <property type="match status" value="1"/>
</dbReference>
<sequence>MAPGLAEWPTGRGTLLPRHVDNLAESHPDALYASIPKLRTTFAGGFRDVTYRHLRNAVDGLAQWIQQTLGRSKEGTFPTLTYYGPNDLRHALLLLAAVKTGYKMLFPSPRYNAEALGRLIGALDGTIMLTSSSRSQIINEVVATRAMSNYTIPELEYLLDTQHSPFPYDKTFAEARMEPLVALHTSGTTGFPKPVVWTHDWADSFALERTLKPPPGYESMDGYLLGTRASGIFGSIFFSLIRGTVLVYPHCGALPSAAMAAETLRYTEAETLAMPAQFVEEMAAKPELLNEISSRINVAMYAGGDLSVAAGDTVASKMRLFSACGSTETGLWPILRPADTWYADRWHFMHLHPAMNMKMEPSPDAGEFYEAILERRLTPDGGESYTQPVFKLFPQLQRYHTGDLFTQHPLHPHLWQFYGRADDMQTFLSGNNFHPVAFENLICQHPDVLEVLMVGTRHPRAALLLRLREECNGDLQAVWPTIEKANKMCPSNAVITRQLIYLVDPGKALPRTAKGTVQRKAAAELYQKELGELLDQADAHF</sequence>
<evidence type="ECO:0000313" key="4">
    <source>
        <dbReference type="EMBL" id="KAF2116793.1"/>
    </source>
</evidence>
<feature type="domain" description="AMP-dependent synthetase/ligase" evidence="3">
    <location>
        <begin position="43"/>
        <end position="334"/>
    </location>
</feature>
<reference evidence="4" key="1">
    <citation type="journal article" date="2020" name="Stud. Mycol.">
        <title>101 Dothideomycetes genomes: a test case for predicting lifestyles and emergence of pathogens.</title>
        <authorList>
            <person name="Haridas S."/>
            <person name="Albert R."/>
            <person name="Binder M."/>
            <person name="Bloem J."/>
            <person name="Labutti K."/>
            <person name="Salamov A."/>
            <person name="Andreopoulos B."/>
            <person name="Baker S."/>
            <person name="Barry K."/>
            <person name="Bills G."/>
            <person name="Bluhm B."/>
            <person name="Cannon C."/>
            <person name="Castanera R."/>
            <person name="Culley D."/>
            <person name="Daum C."/>
            <person name="Ezra D."/>
            <person name="Gonzalez J."/>
            <person name="Henrissat B."/>
            <person name="Kuo A."/>
            <person name="Liang C."/>
            <person name="Lipzen A."/>
            <person name="Lutzoni F."/>
            <person name="Magnuson J."/>
            <person name="Mondo S."/>
            <person name="Nolan M."/>
            <person name="Ohm R."/>
            <person name="Pangilinan J."/>
            <person name="Park H.-J."/>
            <person name="Ramirez L."/>
            <person name="Alfaro M."/>
            <person name="Sun H."/>
            <person name="Tritt A."/>
            <person name="Yoshinaga Y."/>
            <person name="Zwiers L.-H."/>
            <person name="Turgeon B."/>
            <person name="Goodwin S."/>
            <person name="Spatafora J."/>
            <person name="Crous P."/>
            <person name="Grigoriev I."/>
        </authorList>
    </citation>
    <scope>NUCLEOTIDE SEQUENCE</scope>
    <source>
        <strain evidence="4">CBS 627.86</strain>
    </source>
</reference>
<dbReference type="InterPro" id="IPR045851">
    <property type="entry name" value="AMP-bd_C_sf"/>
</dbReference>
<evidence type="ECO:0000256" key="2">
    <source>
        <dbReference type="ARBA" id="ARBA00022553"/>
    </source>
</evidence>
<dbReference type="Gene3D" id="3.40.50.12780">
    <property type="entry name" value="N-terminal domain of ligase-like"/>
    <property type="match status" value="1"/>
</dbReference>
<keyword evidence="2" id="KW-0597">Phosphoprotein</keyword>
<evidence type="ECO:0000313" key="5">
    <source>
        <dbReference type="Proteomes" id="UP000799770"/>
    </source>
</evidence>
<accession>A0A6A5ZCX6</accession>
<name>A0A6A5ZCX6_9PLEO</name>
<dbReference type="Pfam" id="PF23562">
    <property type="entry name" value="AMP-binding_C_3"/>
    <property type="match status" value="1"/>
</dbReference>
<keyword evidence="1" id="KW-0596">Phosphopantetheine</keyword>
<gene>
    <name evidence="4" type="ORF">BDV96DRAFT_645200</name>
</gene>
<protein>
    <submittedName>
        <fullName evidence="4">Putative NRPS-like enzyme</fullName>
    </submittedName>
</protein>
<dbReference type="Proteomes" id="UP000799770">
    <property type="component" value="Unassembled WGS sequence"/>
</dbReference>
<dbReference type="Gene3D" id="3.30.300.30">
    <property type="match status" value="1"/>
</dbReference>
<organism evidence="4 5">
    <name type="scientific">Lophiotrema nucula</name>
    <dbReference type="NCBI Taxonomy" id="690887"/>
    <lineage>
        <taxon>Eukaryota</taxon>
        <taxon>Fungi</taxon>
        <taxon>Dikarya</taxon>
        <taxon>Ascomycota</taxon>
        <taxon>Pezizomycotina</taxon>
        <taxon>Dothideomycetes</taxon>
        <taxon>Pleosporomycetidae</taxon>
        <taxon>Pleosporales</taxon>
        <taxon>Lophiotremataceae</taxon>
        <taxon>Lophiotrema</taxon>
    </lineage>
</organism>
<evidence type="ECO:0000259" key="3">
    <source>
        <dbReference type="Pfam" id="PF00501"/>
    </source>
</evidence>
<proteinExistence type="predicted"/>
<dbReference type="SUPFAM" id="SSF56801">
    <property type="entry name" value="Acetyl-CoA synthetase-like"/>
    <property type="match status" value="1"/>
</dbReference>
<keyword evidence="5" id="KW-1185">Reference proteome</keyword>
<dbReference type="AlphaFoldDB" id="A0A6A5ZCX6"/>
<dbReference type="EMBL" id="ML977320">
    <property type="protein sequence ID" value="KAF2116793.1"/>
    <property type="molecule type" value="Genomic_DNA"/>
</dbReference>
<dbReference type="InterPro" id="IPR042099">
    <property type="entry name" value="ANL_N_sf"/>
</dbReference>
<dbReference type="PANTHER" id="PTHR43439:SF2">
    <property type="entry name" value="ENZYME, PUTATIVE (JCVI)-RELATED"/>
    <property type="match status" value="1"/>
</dbReference>
<dbReference type="InterPro" id="IPR000873">
    <property type="entry name" value="AMP-dep_synth/lig_dom"/>
</dbReference>
<evidence type="ECO:0000256" key="1">
    <source>
        <dbReference type="ARBA" id="ARBA00022450"/>
    </source>
</evidence>
<dbReference type="PANTHER" id="PTHR43439">
    <property type="entry name" value="PHENYLACETATE-COENZYME A LIGASE"/>
    <property type="match status" value="1"/>
</dbReference>
<dbReference type="OrthoDB" id="429813at2759"/>
<dbReference type="InterPro" id="IPR051414">
    <property type="entry name" value="Adenylate-forming_Reductase"/>
</dbReference>